<dbReference type="SMR" id="C1P646"/>
<dbReference type="Bgee" id="WBGene00185117">
    <property type="expression patterns" value="Expressed in pharyngeal muscle cell (C elegans) and 3 other cell types or tissues"/>
</dbReference>
<evidence type="ECO:0000256" key="1">
    <source>
        <dbReference type="SAM" id="Phobius"/>
    </source>
</evidence>
<dbReference type="GeneID" id="13215055"/>
<dbReference type="CTD" id="13215055"/>
<keyword evidence="1" id="KW-1133">Transmembrane helix</keyword>
<dbReference type="RefSeq" id="NP_001256284.1">
    <property type="nucleotide sequence ID" value="NM_001269355.3"/>
</dbReference>
<evidence type="ECO:0000313" key="3">
    <source>
        <dbReference type="Proteomes" id="UP000001940"/>
    </source>
</evidence>
<dbReference type="InParanoid" id="C1P646"/>
<accession>C1P646</accession>
<proteinExistence type="predicted"/>
<dbReference type="OrthoDB" id="10552791at2759"/>
<dbReference type="WormBase" id="C45B11.9">
    <property type="protein sequence ID" value="CE43621"/>
    <property type="gene ID" value="WBGene00185117"/>
</dbReference>
<name>C1P646_CAEEL</name>
<keyword evidence="1" id="KW-0472">Membrane</keyword>
<dbReference type="PaxDb" id="6239-C45B11.9"/>
<dbReference type="HOGENOM" id="CLU_2724513_0_0_1"/>
<dbReference type="AlphaFoldDB" id="C1P646"/>
<dbReference type="Proteomes" id="UP000001940">
    <property type="component" value="Chromosome V"/>
</dbReference>
<gene>
    <name evidence="2 4" type="ORF">C45B11.9</name>
    <name evidence="2" type="ORF">CELE_C45B11.9</name>
</gene>
<evidence type="ECO:0000313" key="2">
    <source>
        <dbReference type="EMBL" id="CAX65050.1"/>
    </source>
</evidence>
<dbReference type="KEGG" id="cel:CELE_C45B11.9"/>
<dbReference type="EMBL" id="BX284605">
    <property type="protein sequence ID" value="CAX65050.1"/>
    <property type="molecule type" value="Genomic_DNA"/>
</dbReference>
<evidence type="ECO:0000313" key="4">
    <source>
        <dbReference type="WormBase" id="C45B11.9"/>
    </source>
</evidence>
<keyword evidence="1" id="KW-0812">Transmembrane</keyword>
<keyword evidence="3" id="KW-1185">Reference proteome</keyword>
<protein>
    <submittedName>
        <fullName evidence="2">Ac108</fullName>
    </submittedName>
</protein>
<sequence length="72" mass="8211">MSSNDTSTAANETLNNAIFRIKNEYYDFQFLDMLFINLVVILLIACGFWCLCASYRLKEDDKSVSESKSEAV</sequence>
<feature type="transmembrane region" description="Helical" evidence="1">
    <location>
        <begin position="34"/>
        <end position="55"/>
    </location>
</feature>
<organism evidence="2 3">
    <name type="scientific">Caenorhabditis elegans</name>
    <dbReference type="NCBI Taxonomy" id="6239"/>
    <lineage>
        <taxon>Eukaryota</taxon>
        <taxon>Metazoa</taxon>
        <taxon>Ecdysozoa</taxon>
        <taxon>Nematoda</taxon>
        <taxon>Chromadorea</taxon>
        <taxon>Rhabditida</taxon>
        <taxon>Rhabditina</taxon>
        <taxon>Rhabditomorpha</taxon>
        <taxon>Rhabditoidea</taxon>
        <taxon>Rhabditidae</taxon>
        <taxon>Peloderinae</taxon>
        <taxon>Caenorhabditis</taxon>
    </lineage>
</organism>
<reference evidence="2 3" key="1">
    <citation type="journal article" date="1998" name="Science">
        <title>Genome sequence of the nematode C. elegans: a platform for investigating biology.</title>
        <authorList>
            <consortium name="The C. elegans sequencing consortium"/>
            <person name="Sulson J.E."/>
            <person name="Waterston R."/>
        </authorList>
    </citation>
    <scope>NUCLEOTIDE SEQUENCE [LARGE SCALE GENOMIC DNA]</scope>
    <source>
        <strain evidence="2 3">Bristol N2</strain>
    </source>
</reference>
<dbReference type="AGR" id="WB:WBGene00185117"/>